<evidence type="ECO:0008006" key="6">
    <source>
        <dbReference type="Google" id="ProtNLM"/>
    </source>
</evidence>
<dbReference type="Proteomes" id="UP000001357">
    <property type="component" value="Unassembled WGS sequence"/>
</dbReference>
<dbReference type="STRING" id="81824.A9UT27"/>
<dbReference type="AlphaFoldDB" id="A9UT27"/>
<accession>A9UT27</accession>
<feature type="chain" id="PRO_5002744681" description="Glycosyl hydrolase family 88" evidence="3">
    <location>
        <begin position="21"/>
        <end position="355"/>
    </location>
</feature>
<evidence type="ECO:0000256" key="3">
    <source>
        <dbReference type="SAM" id="SignalP"/>
    </source>
</evidence>
<organism evidence="4 5">
    <name type="scientific">Monosiga brevicollis</name>
    <name type="common">Choanoflagellate</name>
    <dbReference type="NCBI Taxonomy" id="81824"/>
    <lineage>
        <taxon>Eukaryota</taxon>
        <taxon>Choanoflagellata</taxon>
        <taxon>Craspedida</taxon>
        <taxon>Salpingoecidae</taxon>
        <taxon>Monosiga</taxon>
    </lineage>
</organism>
<sequence length="355" mass="39693">MRGVGPSLILVALWAAMVVASTFNTPNAPNVHEPKVLVQQDDVLDKLVRLYEEKAGKEIYASNAARLAVGREAEVNDTSSHDVGFVTFGTFGNGYKLWAKSDRGKYMELLTTAAHSLAKRYNPVVGMTRSWGDIDDNTSFEVIIDNLLNLELLFWVGYETMNYTLLEMAISHVDKTAEYWLRSDFSTYHLVVFNPNNGSVISRSGTPQGMAVNSTWARGQAWGVYGFTMAYRYVQEPRFLEYARQVSEYWLAANNADLVPNWDFNAPLPTYRDTSSAAIVASGFIELATYTQNPVYRELAQGIVATLASDAYLAPENYQAILQRNGHDCVLAGCTVIETDYYFLEAIRRLKGADF</sequence>
<dbReference type="KEGG" id="mbr:MONBRDRAFT_23330"/>
<dbReference type="PANTHER" id="PTHR36845:SF1">
    <property type="entry name" value="HYDROLASE, PUTATIVE (AFU_ORTHOLOGUE AFUA_7G05090)-RELATED"/>
    <property type="match status" value="1"/>
</dbReference>
<dbReference type="GeneID" id="5889233"/>
<gene>
    <name evidence="4" type="ORF">MONBRDRAFT_23330</name>
</gene>
<protein>
    <recommendedName>
        <fullName evidence="6">Glycosyl hydrolase family 88</fullName>
    </recommendedName>
</protein>
<dbReference type="EMBL" id="CH991545">
    <property type="protein sequence ID" value="EDQ91422.1"/>
    <property type="molecule type" value="Genomic_DNA"/>
</dbReference>
<dbReference type="SUPFAM" id="SSF48208">
    <property type="entry name" value="Six-hairpin glycosidases"/>
    <property type="match status" value="1"/>
</dbReference>
<dbReference type="Gene3D" id="1.50.10.10">
    <property type="match status" value="1"/>
</dbReference>
<dbReference type="GO" id="GO:0052757">
    <property type="term" value="F:chondroitin hydrolase activity"/>
    <property type="evidence" value="ECO:0000318"/>
    <property type="project" value="GO_Central"/>
</dbReference>
<dbReference type="PANTHER" id="PTHR36845">
    <property type="entry name" value="HYDROLASE, PUTATIVE (AFU_ORTHOLOGUE AFUA_7G05090)-RELATED"/>
    <property type="match status" value="1"/>
</dbReference>
<name>A9UT27_MONBE</name>
<dbReference type="InParanoid" id="A9UT27"/>
<comment type="similarity">
    <text evidence="2">Belongs to the glycosyl hydrolase 88 family.</text>
</comment>
<evidence type="ECO:0000313" key="4">
    <source>
        <dbReference type="EMBL" id="EDQ91422.1"/>
    </source>
</evidence>
<dbReference type="GO" id="GO:0000272">
    <property type="term" value="P:polysaccharide catabolic process"/>
    <property type="evidence" value="ECO:0000318"/>
    <property type="project" value="GO_Central"/>
</dbReference>
<dbReference type="RefSeq" id="XP_001743844.1">
    <property type="nucleotide sequence ID" value="XM_001743792.1"/>
</dbReference>
<dbReference type="InterPro" id="IPR052369">
    <property type="entry name" value="UG_Glycosaminoglycan_Hydrolase"/>
</dbReference>
<reference evidence="4 5" key="1">
    <citation type="journal article" date="2008" name="Nature">
        <title>The genome of the choanoflagellate Monosiga brevicollis and the origin of metazoans.</title>
        <authorList>
            <consortium name="JGI Sequencing"/>
            <person name="King N."/>
            <person name="Westbrook M.J."/>
            <person name="Young S.L."/>
            <person name="Kuo A."/>
            <person name="Abedin M."/>
            <person name="Chapman J."/>
            <person name="Fairclough S."/>
            <person name="Hellsten U."/>
            <person name="Isogai Y."/>
            <person name="Letunic I."/>
            <person name="Marr M."/>
            <person name="Pincus D."/>
            <person name="Putnam N."/>
            <person name="Rokas A."/>
            <person name="Wright K.J."/>
            <person name="Zuzow R."/>
            <person name="Dirks W."/>
            <person name="Good M."/>
            <person name="Goodstein D."/>
            <person name="Lemons D."/>
            <person name="Li W."/>
            <person name="Lyons J.B."/>
            <person name="Morris A."/>
            <person name="Nichols S."/>
            <person name="Richter D.J."/>
            <person name="Salamov A."/>
            <person name="Bork P."/>
            <person name="Lim W.A."/>
            <person name="Manning G."/>
            <person name="Miller W.T."/>
            <person name="McGinnis W."/>
            <person name="Shapiro H."/>
            <person name="Tjian R."/>
            <person name="Grigoriev I.V."/>
            <person name="Rokhsar D."/>
        </authorList>
    </citation>
    <scope>NUCLEOTIDE SEQUENCE [LARGE SCALE GENOMIC DNA]</scope>
    <source>
        <strain evidence="5">MX1 / ATCC 50154</strain>
    </source>
</reference>
<keyword evidence="1" id="KW-0378">Hydrolase</keyword>
<feature type="signal peptide" evidence="3">
    <location>
        <begin position="1"/>
        <end position="20"/>
    </location>
</feature>
<dbReference type="eggNOG" id="ENOG502S0YB">
    <property type="taxonomic scope" value="Eukaryota"/>
</dbReference>
<evidence type="ECO:0000313" key="5">
    <source>
        <dbReference type="Proteomes" id="UP000001357"/>
    </source>
</evidence>
<dbReference type="InterPro" id="IPR008928">
    <property type="entry name" value="6-hairpin_glycosidase_sf"/>
</dbReference>
<dbReference type="InterPro" id="IPR012341">
    <property type="entry name" value="6hp_glycosidase-like_sf"/>
</dbReference>
<keyword evidence="3" id="KW-0732">Signal</keyword>
<proteinExistence type="inferred from homology"/>
<evidence type="ECO:0000256" key="2">
    <source>
        <dbReference type="ARBA" id="ARBA00038358"/>
    </source>
</evidence>
<evidence type="ECO:0000256" key="1">
    <source>
        <dbReference type="ARBA" id="ARBA00022801"/>
    </source>
</evidence>
<keyword evidence="5" id="KW-1185">Reference proteome</keyword>